<dbReference type="EMBL" id="JACHGI010000021">
    <property type="protein sequence ID" value="MBB6469969.1"/>
    <property type="molecule type" value="Genomic_DNA"/>
</dbReference>
<dbReference type="Proteomes" id="UP000598227">
    <property type="component" value="Unassembled WGS sequence"/>
</dbReference>
<comment type="caution">
    <text evidence="1">The sequence shown here is derived from an EMBL/GenBank/DDBJ whole genome shotgun (WGS) entry which is preliminary data.</text>
</comment>
<organism evidence="1 3">
    <name type="scientific">Aminobacter carboxidus</name>
    <dbReference type="NCBI Taxonomy" id="376165"/>
    <lineage>
        <taxon>Bacteria</taxon>
        <taxon>Pseudomonadati</taxon>
        <taxon>Pseudomonadota</taxon>
        <taxon>Alphaproteobacteria</taxon>
        <taxon>Hyphomicrobiales</taxon>
        <taxon>Phyllobacteriaceae</taxon>
        <taxon>Aminobacter</taxon>
    </lineage>
</organism>
<gene>
    <name evidence="1" type="ORF">HNQ96_005863</name>
    <name evidence="2" type="ORF">IHE39_02930</name>
</gene>
<proteinExistence type="predicted"/>
<name>A0A8E1WLK1_9HYPH</name>
<reference evidence="1 3" key="1">
    <citation type="submission" date="2020-08" db="EMBL/GenBank/DDBJ databases">
        <title>Genomic Encyclopedia of Type Strains, Phase IV (KMG-IV): sequencing the most valuable type-strain genomes for metagenomic binning, comparative biology and taxonomic classification.</title>
        <authorList>
            <person name="Goeker M."/>
        </authorList>
    </citation>
    <scope>NUCLEOTIDE SEQUENCE [LARGE SCALE GENOMIC DNA]</scope>
    <source>
        <strain evidence="1 3">DSM 17454</strain>
    </source>
</reference>
<dbReference type="AlphaFoldDB" id="A0A8E1WLK1"/>
<evidence type="ECO:0000313" key="3">
    <source>
        <dbReference type="Proteomes" id="UP000532373"/>
    </source>
</evidence>
<dbReference type="RefSeq" id="WP_184773785.1">
    <property type="nucleotide sequence ID" value="NZ_JACHGI010000021.1"/>
</dbReference>
<reference evidence="2 4" key="2">
    <citation type="submission" date="2020-09" db="EMBL/GenBank/DDBJ databases">
        <title>Draft Genome Sequence of Aminobacter carboxidus type strain DSM 1086, a soil Gram-negative carboxydobacterium.</title>
        <authorList>
            <person name="Turrini P."/>
            <person name="Tescari M."/>
            <person name="Artuso I."/>
            <person name="Lugli G.A."/>
            <person name="Frangipani E."/>
            <person name="Ventura M."/>
            <person name="Visca P."/>
        </authorList>
    </citation>
    <scope>NUCLEOTIDE SEQUENCE [LARGE SCALE GENOMIC DNA]</scope>
    <source>
        <strain evidence="2 4">DSM 1086</strain>
    </source>
</reference>
<evidence type="ECO:0000313" key="4">
    <source>
        <dbReference type="Proteomes" id="UP000598227"/>
    </source>
</evidence>
<keyword evidence="4" id="KW-1185">Reference proteome</keyword>
<dbReference type="EMBL" id="JACZEP010000001">
    <property type="protein sequence ID" value="MBE1203240.1"/>
    <property type="molecule type" value="Genomic_DNA"/>
</dbReference>
<sequence>MTDDAPLLRLLRHAGKAGPAIAGNFPFQRHVEAEGPAKLEDCADRSHMGKVAPQLRVIDVTADAPLA</sequence>
<dbReference type="Proteomes" id="UP000532373">
    <property type="component" value="Unassembled WGS sequence"/>
</dbReference>
<accession>A0A8E1WLK1</accession>
<evidence type="ECO:0000313" key="1">
    <source>
        <dbReference type="EMBL" id="MBB6469969.1"/>
    </source>
</evidence>
<evidence type="ECO:0000313" key="2">
    <source>
        <dbReference type="EMBL" id="MBE1203240.1"/>
    </source>
</evidence>
<protein>
    <submittedName>
        <fullName evidence="1">Uncharacterized protein</fullName>
    </submittedName>
</protein>